<reference evidence="1 2" key="1">
    <citation type="submission" date="2022-05" db="EMBL/GenBank/DDBJ databases">
        <title>Flavobacterium sp., isolated from activated sludge.</title>
        <authorList>
            <person name="Ran Q."/>
        </authorList>
    </citation>
    <scope>NUCLEOTIDE SEQUENCE [LARGE SCALE GENOMIC DNA]</scope>
    <source>
        <strain evidence="1 2">HXWNR69</strain>
    </source>
</reference>
<keyword evidence="2" id="KW-1185">Reference proteome</keyword>
<evidence type="ECO:0000313" key="2">
    <source>
        <dbReference type="Proteomes" id="UP001203342"/>
    </source>
</evidence>
<organism evidence="1 2">
    <name type="scientific">Flavobacterium fragile</name>
    <dbReference type="NCBI Taxonomy" id="2949085"/>
    <lineage>
        <taxon>Bacteria</taxon>
        <taxon>Pseudomonadati</taxon>
        <taxon>Bacteroidota</taxon>
        <taxon>Flavobacteriia</taxon>
        <taxon>Flavobacteriales</taxon>
        <taxon>Flavobacteriaceae</taxon>
        <taxon>Flavobacterium</taxon>
    </lineage>
</organism>
<accession>A0ABT0TJP0</accession>
<dbReference type="Proteomes" id="UP001203342">
    <property type="component" value="Unassembled WGS sequence"/>
</dbReference>
<comment type="caution">
    <text evidence="1">The sequence shown here is derived from an EMBL/GenBank/DDBJ whole genome shotgun (WGS) entry which is preliminary data.</text>
</comment>
<name>A0ABT0TJP0_9FLAO</name>
<gene>
    <name evidence="1" type="ORF">NAT47_12395</name>
</gene>
<sequence>MRDIERIKPLIERLEKLWLKNPDFRLGQLIMGITRTGETNPKLFNMEDDEFLKKLNDLENQIEENKK</sequence>
<proteinExistence type="predicted"/>
<evidence type="ECO:0000313" key="1">
    <source>
        <dbReference type="EMBL" id="MCL9771214.1"/>
    </source>
</evidence>
<protein>
    <submittedName>
        <fullName evidence="1">DUF1040 family protein</fullName>
    </submittedName>
</protein>
<dbReference type="EMBL" id="JAMLJN010000015">
    <property type="protein sequence ID" value="MCL9771214.1"/>
    <property type="molecule type" value="Genomic_DNA"/>
</dbReference>
<dbReference type="RefSeq" id="WP_250583233.1">
    <property type="nucleotide sequence ID" value="NZ_JAMLJN010000015.1"/>
</dbReference>